<dbReference type="PANTHER" id="PTHR33420:SF14">
    <property type="entry name" value="TYPE 1 FIMBRIN D-MANNOSE SPECIFIC ADHESIN"/>
    <property type="match status" value="1"/>
</dbReference>
<evidence type="ECO:0000256" key="1">
    <source>
        <dbReference type="ARBA" id="ARBA00004561"/>
    </source>
</evidence>
<protein>
    <recommendedName>
        <fullName evidence="9">Pilin (Type 1 fimbria component protein)</fullName>
    </recommendedName>
</protein>
<dbReference type="InterPro" id="IPR054160">
    <property type="entry name" value="MrkD_recept-bd"/>
</dbReference>
<feature type="domain" description="Fimbrial-type adhesion" evidence="5">
    <location>
        <begin position="194"/>
        <end position="335"/>
    </location>
</feature>
<evidence type="ECO:0000313" key="8">
    <source>
        <dbReference type="Proteomes" id="UP000583387"/>
    </source>
</evidence>
<dbReference type="GO" id="GO:0009289">
    <property type="term" value="C:pilus"/>
    <property type="evidence" value="ECO:0007669"/>
    <property type="project" value="UniProtKB-SubCell"/>
</dbReference>
<dbReference type="GO" id="GO:0043709">
    <property type="term" value="P:cell adhesion involved in single-species biofilm formation"/>
    <property type="evidence" value="ECO:0007669"/>
    <property type="project" value="TreeGrafter"/>
</dbReference>
<reference evidence="7 8" key="1">
    <citation type="submission" date="2020-08" db="EMBL/GenBank/DDBJ databases">
        <authorList>
            <person name="Criscuolo A."/>
        </authorList>
    </citation>
    <scope>NUCLEOTIDE SEQUENCE [LARGE SCALE GENOMIC DNA]</scope>
    <source>
        <strain evidence="7">CIP111764</strain>
    </source>
</reference>
<feature type="signal peptide" evidence="4">
    <location>
        <begin position="1"/>
        <end position="20"/>
    </location>
</feature>
<dbReference type="SUPFAM" id="SSF49401">
    <property type="entry name" value="Bacterial adhesins"/>
    <property type="match status" value="1"/>
</dbReference>
<evidence type="ECO:0000256" key="2">
    <source>
        <dbReference type="ARBA" id="ARBA00006671"/>
    </source>
</evidence>
<keyword evidence="4" id="KW-0732">Signal</keyword>
<dbReference type="PROSITE" id="PS51257">
    <property type="entry name" value="PROKAR_LIPOPROTEIN"/>
    <property type="match status" value="1"/>
</dbReference>
<evidence type="ECO:0000313" key="7">
    <source>
        <dbReference type="EMBL" id="CAD5107945.1"/>
    </source>
</evidence>
<keyword evidence="3" id="KW-0281">Fimbrium</keyword>
<keyword evidence="8" id="KW-1185">Reference proteome</keyword>
<organism evidence="7 8">
    <name type="scientific">Zestomonas carbonaria</name>
    <dbReference type="NCBI Taxonomy" id="2762745"/>
    <lineage>
        <taxon>Bacteria</taxon>
        <taxon>Pseudomonadati</taxon>
        <taxon>Pseudomonadota</taxon>
        <taxon>Gammaproteobacteria</taxon>
        <taxon>Pseudomonadales</taxon>
        <taxon>Pseudomonadaceae</taxon>
        <taxon>Zestomonas</taxon>
    </lineage>
</organism>
<name>A0A7U7EPT0_9GAMM</name>
<dbReference type="EMBL" id="CAJFCI010000043">
    <property type="protein sequence ID" value="CAD5107945.1"/>
    <property type="molecule type" value="Genomic_DNA"/>
</dbReference>
<dbReference type="Pfam" id="PF22003">
    <property type="entry name" value="MrkDrd"/>
    <property type="match status" value="1"/>
</dbReference>
<dbReference type="InterPro" id="IPR000259">
    <property type="entry name" value="Adhesion_dom_fimbrial"/>
</dbReference>
<dbReference type="InterPro" id="IPR050263">
    <property type="entry name" value="Bact_Fimbrial_Adh_Pro"/>
</dbReference>
<comment type="subcellular location">
    <subcellularLocation>
        <location evidence="1">Fimbrium</location>
    </subcellularLocation>
</comment>
<feature type="chain" id="PRO_5031103391" description="Pilin (Type 1 fimbria component protein)" evidence="4">
    <location>
        <begin position="21"/>
        <end position="336"/>
    </location>
</feature>
<comment type="caution">
    <text evidence="7">The sequence shown here is derived from an EMBL/GenBank/DDBJ whole genome shotgun (WGS) entry which is preliminary data.</text>
</comment>
<sequence length="336" mass="35298">MKKWVLSLLLFTVTSPVAWAAGCSFESGYSKSVATIPFPSVMLGVPRDAPVGTELWSSGWQSFSGPSISCSSTGKVAGTLASGIGAAVPGFTSNGFSSVFATNVPGIGISVFWCNQDNCNPDYNQVTPISSLAWDVQATRYPLKVKWWVRLIKTGDIDTSGGPLAVSGVSSISYANLTVADLMLTGNFIVNSLACEVNPDSRNITVQLPTVAKTDFSASKPALPGADKARSFNINMLCDSGVKVSYQIDGPQALPDVLANAVGAEMATGVGVQLFQGDAHSTTVVPLATKRFFTSTSLGQPNVRIPLTARYYRTGAVSDISSGLVSTTATFTLFYE</sequence>
<dbReference type="Pfam" id="PF00419">
    <property type="entry name" value="Fimbrial"/>
    <property type="match status" value="1"/>
</dbReference>
<dbReference type="AlphaFoldDB" id="A0A7U7EPT0"/>
<dbReference type="RefSeq" id="WP_187671282.1">
    <property type="nucleotide sequence ID" value="NZ_CAJFCI010000043.1"/>
</dbReference>
<comment type="similarity">
    <text evidence="2">Belongs to the fimbrial protein family.</text>
</comment>
<feature type="domain" description="MrkD-like receptor binding" evidence="6">
    <location>
        <begin position="45"/>
        <end position="174"/>
    </location>
</feature>
<proteinExistence type="inferred from homology"/>
<dbReference type="InterPro" id="IPR008966">
    <property type="entry name" value="Adhesion_dom_sf"/>
</dbReference>
<dbReference type="PANTHER" id="PTHR33420">
    <property type="entry name" value="FIMBRIAL SUBUNIT ELFA-RELATED"/>
    <property type="match status" value="1"/>
</dbReference>
<accession>A0A7U7EPT0</accession>
<dbReference type="Proteomes" id="UP000583387">
    <property type="component" value="Unassembled WGS sequence"/>
</dbReference>
<dbReference type="Gene3D" id="2.60.40.3310">
    <property type="match status" value="1"/>
</dbReference>
<dbReference type="Gene3D" id="2.60.40.1090">
    <property type="entry name" value="Fimbrial-type adhesion domain"/>
    <property type="match status" value="1"/>
</dbReference>
<evidence type="ECO:0000259" key="6">
    <source>
        <dbReference type="Pfam" id="PF22003"/>
    </source>
</evidence>
<evidence type="ECO:0000259" key="5">
    <source>
        <dbReference type="Pfam" id="PF00419"/>
    </source>
</evidence>
<evidence type="ECO:0000256" key="3">
    <source>
        <dbReference type="ARBA" id="ARBA00023263"/>
    </source>
</evidence>
<evidence type="ECO:0000256" key="4">
    <source>
        <dbReference type="SAM" id="SignalP"/>
    </source>
</evidence>
<evidence type="ECO:0008006" key="9">
    <source>
        <dbReference type="Google" id="ProtNLM"/>
    </source>
</evidence>
<gene>
    <name evidence="7" type="ORF">PSEWESI4_02228</name>
</gene>
<dbReference type="InterPro" id="IPR036937">
    <property type="entry name" value="Adhesion_dom_fimbrial_sf"/>
</dbReference>